<accession>A0A448YVV1</accession>
<keyword evidence="6" id="KW-0560">Oxidoreductase</keyword>
<dbReference type="GO" id="GO:0009086">
    <property type="term" value="P:methionine biosynthetic process"/>
    <property type="evidence" value="ECO:0007669"/>
    <property type="project" value="TreeGrafter"/>
</dbReference>
<evidence type="ECO:0000313" key="8">
    <source>
        <dbReference type="Proteomes" id="UP000291116"/>
    </source>
</evidence>
<dbReference type="GO" id="GO:0005829">
    <property type="term" value="C:cytosol"/>
    <property type="evidence" value="ECO:0007669"/>
    <property type="project" value="TreeGrafter"/>
</dbReference>
<dbReference type="PANTHER" id="PTHR45754">
    <property type="entry name" value="METHYLENETETRAHYDROFOLATE REDUCTASE"/>
    <property type="match status" value="1"/>
</dbReference>
<evidence type="ECO:0000256" key="2">
    <source>
        <dbReference type="ARBA" id="ARBA00004777"/>
    </source>
</evidence>
<dbReference type="CDD" id="cd00537">
    <property type="entry name" value="MTHFR"/>
    <property type="match status" value="1"/>
</dbReference>
<gene>
    <name evidence="7" type="ORF">PSNMU_V1.4_AUG-EV-PASAV3_0005910</name>
</gene>
<evidence type="ECO:0000313" key="7">
    <source>
        <dbReference type="EMBL" id="VEU33901.1"/>
    </source>
</evidence>
<protein>
    <submittedName>
        <fullName evidence="7">Uncharacterized protein</fullName>
    </submittedName>
</protein>
<comment type="pathway">
    <text evidence="2">One-carbon metabolism; tetrahydrofolate interconversion.</text>
</comment>
<keyword evidence="8" id="KW-1185">Reference proteome</keyword>
<dbReference type="AlphaFoldDB" id="A0A448YVV1"/>
<evidence type="ECO:0000256" key="5">
    <source>
        <dbReference type="ARBA" id="ARBA00022827"/>
    </source>
</evidence>
<dbReference type="Gene3D" id="3.20.20.220">
    <property type="match status" value="1"/>
</dbReference>
<keyword evidence="4" id="KW-0285">Flavoprotein</keyword>
<dbReference type="OrthoDB" id="16284at2759"/>
<comment type="cofactor">
    <cofactor evidence="1">
        <name>FAD</name>
        <dbReference type="ChEBI" id="CHEBI:57692"/>
    </cofactor>
</comment>
<comment type="similarity">
    <text evidence="3">Belongs to the methylenetetrahydrofolate reductase family.</text>
</comment>
<dbReference type="EMBL" id="CAACVS010000013">
    <property type="protein sequence ID" value="VEU33901.1"/>
    <property type="molecule type" value="Genomic_DNA"/>
</dbReference>
<dbReference type="InterPro" id="IPR003171">
    <property type="entry name" value="Mehydrof_redctse-like"/>
</dbReference>
<dbReference type="GO" id="GO:0035999">
    <property type="term" value="P:tetrahydrofolate interconversion"/>
    <property type="evidence" value="ECO:0007669"/>
    <property type="project" value="UniProtKB-UniPathway"/>
</dbReference>
<evidence type="ECO:0000256" key="6">
    <source>
        <dbReference type="ARBA" id="ARBA00023002"/>
    </source>
</evidence>
<sequence length="405" mass="44413">MSTTDANPKIIDLIKQKEDGSKPFVSIEFFPPRTETGVKNLYARMERMKASINPLFSDVTWGAGGSTAELTLDIANQLKKTGHVANMHMTCTNMEKDGDPKKAVHSALQTAKDSGIMNIVALRGDPAHGQEEWTAADGGFTCALDLVEYIRENFGSEFGISVAGYPEGHPNAISLVEDPSTMTEAEKARSSTDDEGKVYTCRDEDYKKEMDYLKKKIDAGGDFIITQMFFDTKVFGSFVKDCRKWGIDCPIVPGLMCINAYAGFVKMTKFCKTRVPTELRAKMDSLKDDSDAIKAFGIEFGTQMCQDLIEIGVDVLHFYTLNLEKTTYGILDGLGYNVTGSADDSDEKTMVAKGSAWARVGDKVKTTEGVEGTVTAIESDGTATIEFEGESPTVTLKKEDYSKVF</sequence>
<reference evidence="7 8" key="1">
    <citation type="submission" date="2019-01" db="EMBL/GenBank/DDBJ databases">
        <authorList>
            <person name="Ferrante I. M."/>
        </authorList>
    </citation>
    <scope>NUCLEOTIDE SEQUENCE [LARGE SCALE GENOMIC DNA]</scope>
    <source>
        <strain evidence="7 8">B856</strain>
    </source>
</reference>
<evidence type="ECO:0000256" key="4">
    <source>
        <dbReference type="ARBA" id="ARBA00022630"/>
    </source>
</evidence>
<dbReference type="InterPro" id="IPR029041">
    <property type="entry name" value="FAD-linked_oxidoreductase-like"/>
</dbReference>
<dbReference type="GO" id="GO:0071949">
    <property type="term" value="F:FAD binding"/>
    <property type="evidence" value="ECO:0007669"/>
    <property type="project" value="TreeGrafter"/>
</dbReference>
<dbReference type="PANTHER" id="PTHR45754:SF3">
    <property type="entry name" value="METHYLENETETRAHYDROFOLATE REDUCTASE (NADPH)"/>
    <property type="match status" value="1"/>
</dbReference>
<dbReference type="UniPathway" id="UPA00193"/>
<organism evidence="7 8">
    <name type="scientific">Pseudo-nitzschia multistriata</name>
    <dbReference type="NCBI Taxonomy" id="183589"/>
    <lineage>
        <taxon>Eukaryota</taxon>
        <taxon>Sar</taxon>
        <taxon>Stramenopiles</taxon>
        <taxon>Ochrophyta</taxon>
        <taxon>Bacillariophyta</taxon>
        <taxon>Bacillariophyceae</taxon>
        <taxon>Bacillariophycidae</taxon>
        <taxon>Bacillariales</taxon>
        <taxon>Bacillariaceae</taxon>
        <taxon>Pseudo-nitzschia</taxon>
    </lineage>
</organism>
<evidence type="ECO:0000256" key="3">
    <source>
        <dbReference type="ARBA" id="ARBA00006743"/>
    </source>
</evidence>
<dbReference type="Proteomes" id="UP000291116">
    <property type="component" value="Unassembled WGS sequence"/>
</dbReference>
<dbReference type="NCBIfam" id="TIGR00677">
    <property type="entry name" value="fadh2_euk"/>
    <property type="match status" value="1"/>
</dbReference>
<keyword evidence="5" id="KW-0274">FAD</keyword>
<dbReference type="Pfam" id="PF02219">
    <property type="entry name" value="MTHFR"/>
    <property type="match status" value="1"/>
</dbReference>
<name>A0A448YVV1_9STRA</name>
<dbReference type="SUPFAM" id="SSF51730">
    <property type="entry name" value="FAD-linked oxidoreductase"/>
    <property type="match status" value="1"/>
</dbReference>
<proteinExistence type="inferred from homology"/>
<dbReference type="InterPro" id="IPR004621">
    <property type="entry name" value="Fadh2_euk"/>
</dbReference>
<evidence type="ECO:0000256" key="1">
    <source>
        <dbReference type="ARBA" id="ARBA00001974"/>
    </source>
</evidence>
<dbReference type="GO" id="GO:0004489">
    <property type="term" value="F:methylenetetrahydrofolate reductase [NAD(P)H] activity"/>
    <property type="evidence" value="ECO:0007669"/>
    <property type="project" value="InterPro"/>
</dbReference>